<organism evidence="2 3">
    <name type="scientific">Lithocarpus litseifolius</name>
    <dbReference type="NCBI Taxonomy" id="425828"/>
    <lineage>
        <taxon>Eukaryota</taxon>
        <taxon>Viridiplantae</taxon>
        <taxon>Streptophyta</taxon>
        <taxon>Embryophyta</taxon>
        <taxon>Tracheophyta</taxon>
        <taxon>Spermatophyta</taxon>
        <taxon>Magnoliopsida</taxon>
        <taxon>eudicotyledons</taxon>
        <taxon>Gunneridae</taxon>
        <taxon>Pentapetalae</taxon>
        <taxon>rosids</taxon>
        <taxon>fabids</taxon>
        <taxon>Fagales</taxon>
        <taxon>Fagaceae</taxon>
        <taxon>Lithocarpus</taxon>
    </lineage>
</organism>
<sequence length="102" mass="11864">MVHPKTKPQQPTMMLMVLLVLPAVVELAVVEFIHSHYFLHHKSHKNELHNVIIQCQVMLPCCFKVVLKLLFVQTMLLDSNLEEFRDKNNDDINEKVTVFSVP</sequence>
<feature type="transmembrane region" description="Helical" evidence="1">
    <location>
        <begin position="12"/>
        <end position="39"/>
    </location>
</feature>
<proteinExistence type="predicted"/>
<keyword evidence="1" id="KW-1133">Transmembrane helix</keyword>
<dbReference type="Proteomes" id="UP001459277">
    <property type="component" value="Unassembled WGS sequence"/>
</dbReference>
<dbReference type="EMBL" id="JAZDWU010000006">
    <property type="protein sequence ID" value="KAK9999693.1"/>
    <property type="molecule type" value="Genomic_DNA"/>
</dbReference>
<feature type="transmembrane region" description="Helical" evidence="1">
    <location>
        <begin position="51"/>
        <end position="71"/>
    </location>
</feature>
<accession>A0AAW2CQF0</accession>
<keyword evidence="1" id="KW-0812">Transmembrane</keyword>
<dbReference type="AlphaFoldDB" id="A0AAW2CQF0"/>
<evidence type="ECO:0000313" key="2">
    <source>
        <dbReference type="EMBL" id="KAK9999693.1"/>
    </source>
</evidence>
<name>A0AAW2CQF0_9ROSI</name>
<reference evidence="2 3" key="1">
    <citation type="submission" date="2024-01" db="EMBL/GenBank/DDBJ databases">
        <title>A telomere-to-telomere, gap-free genome of sweet tea (Lithocarpus litseifolius).</title>
        <authorList>
            <person name="Zhou J."/>
        </authorList>
    </citation>
    <scope>NUCLEOTIDE SEQUENCE [LARGE SCALE GENOMIC DNA]</scope>
    <source>
        <strain evidence="2">Zhou-2022a</strain>
        <tissue evidence="2">Leaf</tissue>
    </source>
</reference>
<keyword evidence="1" id="KW-0472">Membrane</keyword>
<evidence type="ECO:0000313" key="3">
    <source>
        <dbReference type="Proteomes" id="UP001459277"/>
    </source>
</evidence>
<protein>
    <submittedName>
        <fullName evidence="2">Uncharacterized protein</fullName>
    </submittedName>
</protein>
<evidence type="ECO:0000256" key="1">
    <source>
        <dbReference type="SAM" id="Phobius"/>
    </source>
</evidence>
<keyword evidence="3" id="KW-1185">Reference proteome</keyword>
<comment type="caution">
    <text evidence="2">The sequence shown here is derived from an EMBL/GenBank/DDBJ whole genome shotgun (WGS) entry which is preliminary data.</text>
</comment>
<gene>
    <name evidence="2" type="ORF">SO802_019296</name>
</gene>